<dbReference type="AlphaFoldDB" id="A0A7X3G2Q7"/>
<dbReference type="EMBL" id="WSES01000006">
    <property type="protein sequence ID" value="MVW62365.1"/>
    <property type="molecule type" value="Genomic_DNA"/>
</dbReference>
<dbReference type="InterPro" id="IPR009739">
    <property type="entry name" value="LprI-like_N"/>
</dbReference>
<evidence type="ECO:0000259" key="1">
    <source>
        <dbReference type="Pfam" id="PF07007"/>
    </source>
</evidence>
<reference evidence="2 3" key="1">
    <citation type="submission" date="2019-12" db="EMBL/GenBank/DDBJ databases">
        <authorList>
            <person name="Li C."/>
            <person name="Zhao J."/>
        </authorList>
    </citation>
    <scope>NUCLEOTIDE SEQUENCE [LARGE SCALE GENOMIC DNA]</scope>
    <source>
        <strain evidence="2 3">NEAU-DD11</strain>
    </source>
</reference>
<comment type="caution">
    <text evidence="2">The sequence shown here is derived from an EMBL/GenBank/DDBJ whole genome shotgun (WGS) entry which is preliminary data.</text>
</comment>
<feature type="domain" description="Lysozyme inhibitor LprI-like N-terminal" evidence="1">
    <location>
        <begin position="98"/>
        <end position="182"/>
    </location>
</feature>
<proteinExistence type="predicted"/>
<dbReference type="Proteomes" id="UP000443353">
    <property type="component" value="Unassembled WGS sequence"/>
</dbReference>
<dbReference type="Pfam" id="PF07007">
    <property type="entry name" value="LprI"/>
    <property type="match status" value="1"/>
</dbReference>
<name>A0A7X3G2Q7_9BURK</name>
<evidence type="ECO:0000313" key="2">
    <source>
        <dbReference type="EMBL" id="MVW62365.1"/>
    </source>
</evidence>
<keyword evidence="3" id="KW-1185">Reference proteome</keyword>
<gene>
    <name evidence="2" type="ORF">GPY61_20760</name>
</gene>
<protein>
    <submittedName>
        <fullName evidence="2">DUF1311 domain-containing protein</fullName>
    </submittedName>
</protein>
<sequence length="220" mass="23889">MEESRLRSAMVVFPETVGMASLAAVRPGPAHASGPEVCLPCRNARGRLGGPFTCKAPMHIRSSLAVLACLGLLVTHVARAAADPDIAEQKHARCEDAGPMIEITACMHRELEESDARVDLVYTLLRNALARPDGLVSAQRAWQAYRDAQCTFENEGLEGGSAQPFSADLCRTRLAERRIVELEQVIPCNGCVEFKPEYDKAKAGKAFTLPPRAPGRPARR</sequence>
<dbReference type="Gene3D" id="1.20.1270.180">
    <property type="match status" value="1"/>
</dbReference>
<evidence type="ECO:0000313" key="3">
    <source>
        <dbReference type="Proteomes" id="UP000443353"/>
    </source>
</evidence>
<accession>A0A7X3G2Q7</accession>
<organism evidence="2 3">
    <name type="scientific">Massilia cellulosiltytica</name>
    <dbReference type="NCBI Taxonomy" id="2683234"/>
    <lineage>
        <taxon>Bacteria</taxon>
        <taxon>Pseudomonadati</taxon>
        <taxon>Pseudomonadota</taxon>
        <taxon>Betaproteobacteria</taxon>
        <taxon>Burkholderiales</taxon>
        <taxon>Oxalobacteraceae</taxon>
        <taxon>Telluria group</taxon>
        <taxon>Massilia</taxon>
    </lineage>
</organism>